<accession>A0A5B2W0J4</accession>
<reference evidence="1 2" key="1">
    <citation type="submission" date="2019-09" db="EMBL/GenBank/DDBJ databases">
        <title>Goodfellowia gen. nov., a new genus of the Pseudonocardineae related to Actinoalloteichus, containing Goodfellowia coeruleoviolacea gen. nov., comb. nov. gen. nov., comb. nov.</title>
        <authorList>
            <person name="Labeda D."/>
        </authorList>
    </citation>
    <scope>NUCLEOTIDE SEQUENCE [LARGE SCALE GENOMIC DNA]</scope>
    <source>
        <strain evidence="1 2">AN110305</strain>
    </source>
</reference>
<feature type="non-terminal residue" evidence="1">
    <location>
        <position position="1"/>
    </location>
</feature>
<protein>
    <submittedName>
        <fullName evidence="1">S9 family peptidase</fullName>
    </submittedName>
</protein>
<proteinExistence type="predicted"/>
<keyword evidence="2" id="KW-1185">Reference proteome</keyword>
<reference evidence="1 2" key="2">
    <citation type="submission" date="2019-09" db="EMBL/GenBank/DDBJ databases">
        <authorList>
            <person name="Jin C."/>
        </authorList>
    </citation>
    <scope>NUCLEOTIDE SEQUENCE [LARGE SCALE GENOMIC DNA]</scope>
    <source>
        <strain evidence="1 2">AN110305</strain>
    </source>
</reference>
<gene>
    <name evidence="1" type="ORF">F0L68_41360</name>
</gene>
<dbReference type="EMBL" id="VUOB01000213">
    <property type="protein sequence ID" value="KAA2244132.1"/>
    <property type="molecule type" value="Genomic_DNA"/>
</dbReference>
<organism evidence="1 2">
    <name type="scientific">Solihabitans fulvus</name>
    <dbReference type="NCBI Taxonomy" id="1892852"/>
    <lineage>
        <taxon>Bacteria</taxon>
        <taxon>Bacillati</taxon>
        <taxon>Actinomycetota</taxon>
        <taxon>Actinomycetes</taxon>
        <taxon>Pseudonocardiales</taxon>
        <taxon>Pseudonocardiaceae</taxon>
        <taxon>Solihabitans</taxon>
    </lineage>
</organism>
<dbReference type="Proteomes" id="UP000323454">
    <property type="component" value="Unassembled WGS sequence"/>
</dbReference>
<evidence type="ECO:0000313" key="2">
    <source>
        <dbReference type="Proteomes" id="UP000323454"/>
    </source>
</evidence>
<evidence type="ECO:0000313" key="1">
    <source>
        <dbReference type="EMBL" id="KAA2244132.1"/>
    </source>
</evidence>
<name>A0A5B2W0J4_9PSEU</name>
<comment type="caution">
    <text evidence="1">The sequence shown here is derived from an EMBL/GenBank/DDBJ whole genome shotgun (WGS) entry which is preliminary data.</text>
</comment>
<feature type="non-terminal residue" evidence="1">
    <location>
        <position position="67"/>
    </location>
</feature>
<dbReference type="AlphaFoldDB" id="A0A5B2W0J4"/>
<sequence>VAALSKDERLLAISHSEHGDNRHPALRVLAVEDGSTVAELWDGEGKGLDAIGFSPVRGDSRLLVLHE</sequence>